<dbReference type="InterPro" id="IPR013189">
    <property type="entry name" value="Glyco_hydro_32_C"/>
</dbReference>
<dbReference type="Gene3D" id="2.60.120.560">
    <property type="entry name" value="Exo-inulinase, domain 1"/>
    <property type="match status" value="1"/>
</dbReference>
<dbReference type="SUPFAM" id="SSF75005">
    <property type="entry name" value="Arabinanase/levansucrase/invertase"/>
    <property type="match status" value="1"/>
</dbReference>
<dbReference type="GeneID" id="18927698"/>
<feature type="signal peptide" evidence="6">
    <location>
        <begin position="1"/>
        <end position="26"/>
    </location>
</feature>
<dbReference type="InterPro" id="IPR013320">
    <property type="entry name" value="ConA-like_dom_sf"/>
</dbReference>
<dbReference type="GO" id="GO:0005737">
    <property type="term" value="C:cytoplasm"/>
    <property type="evidence" value="ECO:0007669"/>
    <property type="project" value="TreeGrafter"/>
</dbReference>
<evidence type="ECO:0000256" key="5">
    <source>
        <dbReference type="SAM" id="MobiDB-lite"/>
    </source>
</evidence>
<accession>F4RWM2</accession>
<dbReference type="eggNOG" id="KOG0228">
    <property type="taxonomic scope" value="Eukaryota"/>
</dbReference>
<keyword evidence="10" id="KW-1185">Reference proteome</keyword>
<dbReference type="Pfam" id="PF08244">
    <property type="entry name" value="Glyco_hydro_32C"/>
    <property type="match status" value="1"/>
</dbReference>
<evidence type="ECO:0000313" key="9">
    <source>
        <dbReference type="EMBL" id="EGG03208.1"/>
    </source>
</evidence>
<dbReference type="OrthoDB" id="202537at2759"/>
<sequence length="764" mass="86589">MSFEYHKPSTWLSVLIIISTINLTRSHHTKNRDLIDFEKRSEASSHAIPSQVYNTSVQDTQCDLNRHEPPQLSNLITCHDNSLFTLWRPKARFMGSRGWLNDPMAIYQTKNGSWHIGYQCQPNNYVWGNISQCSASTTDFTYFNDYHGWQNPVTIAPSQLYDIRGVFDGSIIQKGWNGHPTIIYTSTFTGPLGWKTQPPEKEGTETQSLAYTEDDGKTWTKLNFGENGNPVIYHWPEKHLTGFRDPFIFESPEFLSFYSSSGSQLTGQKFLTISGGIREDLDPKNAGPRLFLYRQSYEGNFLHWTYLGPLIELPPVLKPISSWQGATGVNFECGSLVTIEEEPQMNGTNQSGNDSFQKHPHRLDLFLTGSEGARNGSHDDHWPIWSVLDYDFSNLDGNLKAKIKFSGVIDWGRTYAFVVFQVEPNRQVLVGWSYEDDVQNVLTSQRGYQGSFTLFRDIFVKVIRNIAPESAYLTEKDPSWSVEKELDGSLSVITLGQKIIPETLKAYKKESIVSKLADRTLNINSTSIESTNALLTNLVQFEEQPSDRYFAITAQLDFHGLTSSLDDPTNIDLQSMPRGGFRVLASESEWTDIYYEPSSESLVVRREHSSLVKVYGSSTEIGKLRLWPIRDPMTNTTSLESLNLTIIVDNSIIEVYANHQTVITTRVYPWLMNSTSVSFFVEGNPSMKNPNRSSNLTSNPKEIHSNPSVTNHSSFIPQSVSFSNIELWNGLLNAWPNRPLNSSVLIKTSHDLTQTLYSVWDDTS</sequence>
<evidence type="ECO:0000256" key="6">
    <source>
        <dbReference type="SAM" id="SignalP"/>
    </source>
</evidence>
<dbReference type="STRING" id="747676.F4RWM2"/>
<dbReference type="VEuPathDB" id="FungiDB:MELLADRAFT_38246"/>
<evidence type="ECO:0000256" key="3">
    <source>
        <dbReference type="ARBA" id="ARBA00023295"/>
    </source>
</evidence>
<proteinExistence type="inferred from homology"/>
<feature type="region of interest" description="Disordered" evidence="5">
    <location>
        <begin position="688"/>
        <end position="709"/>
    </location>
</feature>
<comment type="similarity">
    <text evidence="1 4">Belongs to the glycosyl hydrolase 32 family.</text>
</comment>
<dbReference type="InterPro" id="IPR013148">
    <property type="entry name" value="Glyco_hydro_32_N"/>
</dbReference>
<evidence type="ECO:0000259" key="7">
    <source>
        <dbReference type="Pfam" id="PF00251"/>
    </source>
</evidence>
<keyword evidence="3 4" id="KW-0326">Glycosidase</keyword>
<keyword evidence="6" id="KW-0732">Signal</keyword>
<evidence type="ECO:0000259" key="8">
    <source>
        <dbReference type="Pfam" id="PF08244"/>
    </source>
</evidence>
<dbReference type="InterPro" id="IPR001362">
    <property type="entry name" value="Glyco_hydro_32"/>
</dbReference>
<dbReference type="SMART" id="SM00640">
    <property type="entry name" value="Glyco_32"/>
    <property type="match status" value="1"/>
</dbReference>
<dbReference type="EMBL" id="GL883126">
    <property type="protein sequence ID" value="EGG03208.1"/>
    <property type="molecule type" value="Genomic_DNA"/>
</dbReference>
<dbReference type="SUPFAM" id="SSF49899">
    <property type="entry name" value="Concanavalin A-like lectins/glucanases"/>
    <property type="match status" value="1"/>
</dbReference>
<dbReference type="AlphaFoldDB" id="F4RWM2"/>
<gene>
    <name evidence="9" type="ORF">MELLADRAFT_38246</name>
</gene>
<feature type="chain" id="PRO_5003315634" evidence="6">
    <location>
        <begin position="27"/>
        <end position="764"/>
    </location>
</feature>
<dbReference type="GO" id="GO:0005987">
    <property type="term" value="P:sucrose catabolic process"/>
    <property type="evidence" value="ECO:0007669"/>
    <property type="project" value="TreeGrafter"/>
</dbReference>
<dbReference type="PANTHER" id="PTHR42800:SF3">
    <property type="entry name" value="GLYCOSYL HYDROLASE FAMILY 32 N-TERMINAL DOMAIN-CONTAINING PROTEIN"/>
    <property type="match status" value="1"/>
</dbReference>
<dbReference type="InParanoid" id="F4RWM2"/>
<dbReference type="Proteomes" id="UP000001072">
    <property type="component" value="Unassembled WGS sequence"/>
</dbReference>
<dbReference type="GO" id="GO:0004575">
    <property type="term" value="F:sucrose alpha-glucosidase activity"/>
    <property type="evidence" value="ECO:0007669"/>
    <property type="project" value="TreeGrafter"/>
</dbReference>
<dbReference type="CDD" id="cd18621">
    <property type="entry name" value="GH32_XdINV-like"/>
    <property type="match status" value="1"/>
</dbReference>
<evidence type="ECO:0000313" key="10">
    <source>
        <dbReference type="Proteomes" id="UP000001072"/>
    </source>
</evidence>
<dbReference type="PANTHER" id="PTHR42800">
    <property type="entry name" value="EXOINULINASE INUD (AFU_ORTHOLOGUE AFUA_5G00480)"/>
    <property type="match status" value="1"/>
</dbReference>
<keyword evidence="2 4" id="KW-0378">Hydrolase</keyword>
<reference evidence="10" key="1">
    <citation type="journal article" date="2011" name="Proc. Natl. Acad. Sci. U.S.A.">
        <title>Obligate biotrophy features unraveled by the genomic analysis of rust fungi.</title>
        <authorList>
            <person name="Duplessis S."/>
            <person name="Cuomo C.A."/>
            <person name="Lin Y.-C."/>
            <person name="Aerts A."/>
            <person name="Tisserant E."/>
            <person name="Veneault-Fourrey C."/>
            <person name="Joly D.L."/>
            <person name="Hacquard S."/>
            <person name="Amselem J."/>
            <person name="Cantarel B.L."/>
            <person name="Chiu R."/>
            <person name="Coutinho P.M."/>
            <person name="Feau N."/>
            <person name="Field M."/>
            <person name="Frey P."/>
            <person name="Gelhaye E."/>
            <person name="Goldberg J."/>
            <person name="Grabherr M.G."/>
            <person name="Kodira C.D."/>
            <person name="Kohler A."/>
            <person name="Kuees U."/>
            <person name="Lindquist E.A."/>
            <person name="Lucas S.M."/>
            <person name="Mago R."/>
            <person name="Mauceli E."/>
            <person name="Morin E."/>
            <person name="Murat C."/>
            <person name="Pangilinan J.L."/>
            <person name="Park R."/>
            <person name="Pearson M."/>
            <person name="Quesneville H."/>
            <person name="Rouhier N."/>
            <person name="Sakthikumar S."/>
            <person name="Salamov A.A."/>
            <person name="Schmutz J."/>
            <person name="Selles B."/>
            <person name="Shapiro H."/>
            <person name="Tanguay P."/>
            <person name="Tuskan G.A."/>
            <person name="Henrissat B."/>
            <person name="Van de Peer Y."/>
            <person name="Rouze P."/>
            <person name="Ellis J.G."/>
            <person name="Dodds P.N."/>
            <person name="Schein J.E."/>
            <person name="Zhong S."/>
            <person name="Hamelin R.C."/>
            <person name="Grigoriev I.V."/>
            <person name="Szabo L.J."/>
            <person name="Martin F."/>
        </authorList>
    </citation>
    <scope>NUCLEOTIDE SEQUENCE [LARGE SCALE GENOMIC DNA]</scope>
    <source>
        <strain evidence="10">98AG31 / pathotype 3-4-7</strain>
    </source>
</reference>
<feature type="domain" description="Glycosyl hydrolase family 32 N-terminal" evidence="7">
    <location>
        <begin position="93"/>
        <end position="259"/>
    </location>
</feature>
<dbReference type="Gene3D" id="2.115.10.20">
    <property type="entry name" value="Glycosyl hydrolase domain, family 43"/>
    <property type="match status" value="1"/>
</dbReference>
<dbReference type="KEGG" id="mlr:MELLADRAFT_38246"/>
<dbReference type="Pfam" id="PF00251">
    <property type="entry name" value="Glyco_hydro_32N"/>
    <property type="match status" value="1"/>
</dbReference>
<evidence type="ECO:0000256" key="4">
    <source>
        <dbReference type="RuleBase" id="RU362110"/>
    </source>
</evidence>
<protein>
    <submittedName>
        <fullName evidence="9">Family 32 glycoside hydrolase</fullName>
    </submittedName>
</protein>
<evidence type="ECO:0000256" key="1">
    <source>
        <dbReference type="ARBA" id="ARBA00009902"/>
    </source>
</evidence>
<evidence type="ECO:0000256" key="2">
    <source>
        <dbReference type="ARBA" id="ARBA00022801"/>
    </source>
</evidence>
<organism evidence="10">
    <name type="scientific">Melampsora larici-populina (strain 98AG31 / pathotype 3-4-7)</name>
    <name type="common">Poplar leaf rust fungus</name>
    <dbReference type="NCBI Taxonomy" id="747676"/>
    <lineage>
        <taxon>Eukaryota</taxon>
        <taxon>Fungi</taxon>
        <taxon>Dikarya</taxon>
        <taxon>Basidiomycota</taxon>
        <taxon>Pucciniomycotina</taxon>
        <taxon>Pucciniomycetes</taxon>
        <taxon>Pucciniales</taxon>
        <taxon>Melampsoraceae</taxon>
        <taxon>Melampsora</taxon>
    </lineage>
</organism>
<dbReference type="RefSeq" id="XP_007413668.1">
    <property type="nucleotide sequence ID" value="XM_007413606.1"/>
</dbReference>
<name>F4RWM2_MELLP</name>
<dbReference type="HOGENOM" id="CLU_013784_3_0_1"/>
<dbReference type="InterPro" id="IPR023296">
    <property type="entry name" value="Glyco_hydro_beta-prop_sf"/>
</dbReference>
<feature type="domain" description="Glycosyl hydrolase family 32 C-terminal" evidence="8">
    <location>
        <begin position="545"/>
        <end position="684"/>
    </location>
</feature>